<dbReference type="PROSITE" id="PS50937">
    <property type="entry name" value="HTH_MERR_2"/>
    <property type="match status" value="1"/>
</dbReference>
<dbReference type="PANTHER" id="PTHR30204">
    <property type="entry name" value="REDOX-CYCLING DRUG-SENSING TRANSCRIPTIONAL ACTIVATOR SOXR"/>
    <property type="match status" value="1"/>
</dbReference>
<evidence type="ECO:0000313" key="5">
    <source>
        <dbReference type="EMBL" id="VAW77402.1"/>
    </source>
</evidence>
<keyword evidence="2" id="KW-0238">DNA-binding</keyword>
<organism evidence="5">
    <name type="scientific">hydrothermal vent metagenome</name>
    <dbReference type="NCBI Taxonomy" id="652676"/>
    <lineage>
        <taxon>unclassified sequences</taxon>
        <taxon>metagenomes</taxon>
        <taxon>ecological metagenomes</taxon>
    </lineage>
</organism>
<dbReference type="CDD" id="cd04770">
    <property type="entry name" value="HTH_HMRTR"/>
    <property type="match status" value="1"/>
</dbReference>
<protein>
    <recommendedName>
        <fullName evidence="4">HTH merR-type domain-containing protein</fullName>
    </recommendedName>
</protein>
<dbReference type="InterPro" id="IPR015358">
    <property type="entry name" value="Tscrpt_reg_MerR_DNA-bd"/>
</dbReference>
<evidence type="ECO:0000259" key="4">
    <source>
        <dbReference type="PROSITE" id="PS50937"/>
    </source>
</evidence>
<dbReference type="SUPFAM" id="SSF46955">
    <property type="entry name" value="Putative DNA-binding domain"/>
    <property type="match status" value="1"/>
</dbReference>
<feature type="domain" description="HTH merR-type" evidence="4">
    <location>
        <begin position="13"/>
        <end position="82"/>
    </location>
</feature>
<accession>A0A3B0YQ78</accession>
<evidence type="ECO:0000256" key="3">
    <source>
        <dbReference type="ARBA" id="ARBA00023163"/>
    </source>
</evidence>
<dbReference type="GO" id="GO:0003677">
    <property type="term" value="F:DNA binding"/>
    <property type="evidence" value="ECO:0007669"/>
    <property type="project" value="UniProtKB-KW"/>
</dbReference>
<dbReference type="EMBL" id="UOFK01000117">
    <property type="protein sequence ID" value="VAW77402.1"/>
    <property type="molecule type" value="Genomic_DNA"/>
</dbReference>
<sequence>MSRSSAPNIEHKYYSIGEVAGLTGLSADTLRYYEKIKLLPSIGRTASGIRCYGERDLSRLRFIQRAKGMNFSLEEISRLLEMREDPQNARDEVRELTHQKLEAVEYQMAELDTLRKELTLLINLCRGAEGGCPIIDDMDK</sequence>
<evidence type="ECO:0000256" key="1">
    <source>
        <dbReference type="ARBA" id="ARBA00023015"/>
    </source>
</evidence>
<dbReference type="InterPro" id="IPR047057">
    <property type="entry name" value="MerR_fam"/>
</dbReference>
<keyword evidence="3" id="KW-0804">Transcription</keyword>
<evidence type="ECO:0000256" key="2">
    <source>
        <dbReference type="ARBA" id="ARBA00023125"/>
    </source>
</evidence>
<dbReference type="Pfam" id="PF09278">
    <property type="entry name" value="MerR-DNA-bind"/>
    <property type="match status" value="1"/>
</dbReference>
<dbReference type="PRINTS" id="PR00040">
    <property type="entry name" value="HTHMERR"/>
</dbReference>
<keyword evidence="1" id="KW-0805">Transcription regulation</keyword>
<dbReference type="SMART" id="SM00422">
    <property type="entry name" value="HTH_MERR"/>
    <property type="match status" value="1"/>
</dbReference>
<dbReference type="AlphaFoldDB" id="A0A3B0YQ78"/>
<dbReference type="Pfam" id="PF00376">
    <property type="entry name" value="MerR"/>
    <property type="match status" value="1"/>
</dbReference>
<name>A0A3B0YQ78_9ZZZZ</name>
<dbReference type="PANTHER" id="PTHR30204:SF94">
    <property type="entry name" value="HEAVY METAL-DEPENDENT TRANSCRIPTIONAL REGULATOR HI_0293-RELATED"/>
    <property type="match status" value="1"/>
</dbReference>
<dbReference type="InterPro" id="IPR009061">
    <property type="entry name" value="DNA-bd_dom_put_sf"/>
</dbReference>
<reference evidence="5" key="1">
    <citation type="submission" date="2018-06" db="EMBL/GenBank/DDBJ databases">
        <authorList>
            <person name="Zhirakovskaya E."/>
        </authorList>
    </citation>
    <scope>NUCLEOTIDE SEQUENCE</scope>
</reference>
<dbReference type="InterPro" id="IPR000551">
    <property type="entry name" value="MerR-type_HTH_dom"/>
</dbReference>
<proteinExistence type="predicted"/>
<dbReference type="GO" id="GO:0003700">
    <property type="term" value="F:DNA-binding transcription factor activity"/>
    <property type="evidence" value="ECO:0007669"/>
    <property type="project" value="InterPro"/>
</dbReference>
<dbReference type="Gene3D" id="1.10.1660.10">
    <property type="match status" value="1"/>
</dbReference>
<gene>
    <name evidence="5" type="ORF">MNBD_GAMMA13-500</name>
</gene>